<dbReference type="InterPro" id="IPR043454">
    <property type="entry name" value="NPH3/RPT2-like"/>
</dbReference>
<evidence type="ECO:0000313" key="7">
    <source>
        <dbReference type="EMBL" id="KAL3502219.1"/>
    </source>
</evidence>
<sequence length="573" mass="64461">MLTIEIDAHIGGVNDISFAHPNKQLCVVTCGDDKTIEVREADEDWAEGREGTNKLAIMEAEGIRTSLTMAKIIAKYSEKLRKIIKQEKRRSQIKNSGIEINDFPGGSDGFEMVSKFCYNNGTIQITVSNVSVLHCCAVFLGMTEKISPHNLLRQTEIFLQEMFYWSWNDTLICLKSLESFFSLADSCGLVEKLMFSLLAKIAQNSGINSLISSSSSSSSSSSAETLSGFKYLPAKKFWWFEDLTILSPKTIEYFAKNLCSYGGENNSLVLTRFLLHYLQTSVRRKGNLNSRSQYNGLADTTVDGVISMGKSSFSCRTLFWVMRVVAGFVLSRSCRAGLERLIGGMLDQASLDDLLVSGKDGGVYDVSLVMRLIRLFLHSDKKDGNYFVQKMKKVGRLMDKYLGEIAPDQSLKMSKFLGVAESLPDCARDCFDGVYRAIDIYLESHPTLSLEERSRLCRCLDYEKLTLESCKDLAKNPRVPPRIAVQALASQHSSMPSISKCTTRNQIALHNKSIDSQESFRGESVDIKLNIQRMQWRVVELEKVCREMKEQMSKMRDGRVIIAPQNRALPRMC</sequence>
<evidence type="ECO:0000256" key="1">
    <source>
        <dbReference type="ARBA" id="ARBA00022723"/>
    </source>
</evidence>
<accession>A0ABD2Y8E4</accession>
<feature type="domain" description="GON" evidence="5">
    <location>
        <begin position="541"/>
        <end position="573"/>
    </location>
</feature>
<keyword evidence="1" id="KW-0479">Metal-binding</keyword>
<evidence type="ECO:0000259" key="6">
    <source>
        <dbReference type="PROSITE" id="PS51649"/>
    </source>
</evidence>
<organism evidence="7 8">
    <name type="scientific">Cinchona calisaya</name>
    <dbReference type="NCBI Taxonomy" id="153742"/>
    <lineage>
        <taxon>Eukaryota</taxon>
        <taxon>Viridiplantae</taxon>
        <taxon>Streptophyta</taxon>
        <taxon>Embryophyta</taxon>
        <taxon>Tracheophyta</taxon>
        <taxon>Spermatophyta</taxon>
        <taxon>Magnoliopsida</taxon>
        <taxon>eudicotyledons</taxon>
        <taxon>Gunneridae</taxon>
        <taxon>Pentapetalae</taxon>
        <taxon>asterids</taxon>
        <taxon>lamiids</taxon>
        <taxon>Gentianales</taxon>
        <taxon>Rubiaceae</taxon>
        <taxon>Cinchonoideae</taxon>
        <taxon>Cinchoneae</taxon>
        <taxon>Cinchona</taxon>
    </lineage>
</organism>
<comment type="caution">
    <text evidence="7">The sequence shown here is derived from an EMBL/GenBank/DDBJ whole genome shotgun (WGS) entry which is preliminary data.</text>
</comment>
<protein>
    <recommendedName>
        <fullName evidence="9">Phototropic-responsive NPH3 family protein</fullName>
    </recommendedName>
</protein>
<evidence type="ECO:0008006" key="9">
    <source>
        <dbReference type="Google" id="ProtNLM"/>
    </source>
</evidence>
<evidence type="ECO:0000256" key="2">
    <source>
        <dbReference type="ARBA" id="ARBA00022786"/>
    </source>
</evidence>
<evidence type="ECO:0000313" key="8">
    <source>
        <dbReference type="Proteomes" id="UP001630127"/>
    </source>
</evidence>
<dbReference type="PROSITE" id="PS51649">
    <property type="entry name" value="NPH3"/>
    <property type="match status" value="1"/>
</dbReference>
<gene>
    <name evidence="7" type="ORF">ACH5RR_036668</name>
</gene>
<feature type="domain" description="NPH3" evidence="6">
    <location>
        <begin position="237"/>
        <end position="494"/>
    </location>
</feature>
<dbReference type="InterPro" id="IPR012314">
    <property type="entry name" value="Pept_M12B_GON-ADAMTSs"/>
</dbReference>
<feature type="coiled-coil region" evidence="4">
    <location>
        <begin position="531"/>
        <end position="558"/>
    </location>
</feature>
<evidence type="ECO:0000259" key="5">
    <source>
        <dbReference type="PROSITE" id="PS51046"/>
    </source>
</evidence>
<dbReference type="AlphaFoldDB" id="A0ABD2Y8E4"/>
<name>A0ABD2Y8E4_9GENT</name>
<keyword evidence="4" id="KW-0175">Coiled coil</keyword>
<evidence type="ECO:0000256" key="3">
    <source>
        <dbReference type="PROSITE-ProRule" id="PRU00982"/>
    </source>
</evidence>
<comment type="similarity">
    <text evidence="3">Belongs to the NPH3 family.</text>
</comment>
<reference evidence="7 8" key="1">
    <citation type="submission" date="2024-11" db="EMBL/GenBank/DDBJ databases">
        <title>A near-complete genome assembly of Cinchona calisaya.</title>
        <authorList>
            <person name="Lian D.C."/>
            <person name="Zhao X.W."/>
            <person name="Wei L."/>
        </authorList>
    </citation>
    <scope>NUCLEOTIDE SEQUENCE [LARGE SCALE GENOMIC DNA]</scope>
    <source>
        <tissue evidence="7">Nenye</tissue>
    </source>
</reference>
<keyword evidence="8" id="KW-1185">Reference proteome</keyword>
<keyword evidence="2" id="KW-0833">Ubl conjugation pathway</keyword>
<evidence type="ECO:0000256" key="4">
    <source>
        <dbReference type="SAM" id="Coils"/>
    </source>
</evidence>
<dbReference type="Pfam" id="PF03000">
    <property type="entry name" value="NPH3"/>
    <property type="match status" value="1"/>
</dbReference>
<dbReference type="PANTHER" id="PTHR32370">
    <property type="entry name" value="OS12G0117600 PROTEIN"/>
    <property type="match status" value="1"/>
</dbReference>
<dbReference type="EMBL" id="JBJUIK010000015">
    <property type="protein sequence ID" value="KAL3502219.1"/>
    <property type="molecule type" value="Genomic_DNA"/>
</dbReference>
<dbReference type="PROSITE" id="PS51046">
    <property type="entry name" value="GON"/>
    <property type="match status" value="1"/>
</dbReference>
<proteinExistence type="inferred from homology"/>
<dbReference type="GO" id="GO:0046872">
    <property type="term" value="F:metal ion binding"/>
    <property type="evidence" value="ECO:0007669"/>
    <property type="project" value="UniProtKB-KW"/>
</dbReference>
<dbReference type="InterPro" id="IPR027356">
    <property type="entry name" value="NPH3_dom"/>
</dbReference>
<dbReference type="Proteomes" id="UP001630127">
    <property type="component" value="Unassembled WGS sequence"/>
</dbReference>